<evidence type="ECO:0000256" key="7">
    <source>
        <dbReference type="ARBA" id="ARBA00023317"/>
    </source>
</evidence>
<evidence type="ECO:0000256" key="3">
    <source>
        <dbReference type="ARBA" id="ARBA00012281"/>
    </source>
</evidence>
<dbReference type="InterPro" id="IPR004660">
    <property type="entry name" value="PDH_E1"/>
</dbReference>
<dbReference type="InterPro" id="IPR029061">
    <property type="entry name" value="THDP-binding"/>
</dbReference>
<keyword evidence="12" id="KW-1185">Reference proteome</keyword>
<evidence type="ECO:0000256" key="1">
    <source>
        <dbReference type="ARBA" id="ARBA00001964"/>
    </source>
</evidence>
<feature type="domain" description="PH" evidence="10">
    <location>
        <begin position="1"/>
        <end position="22"/>
    </location>
</feature>
<dbReference type="InterPro" id="IPR005474">
    <property type="entry name" value="Transketolase_N"/>
</dbReference>
<evidence type="ECO:0000313" key="12">
    <source>
        <dbReference type="Proteomes" id="UP000663555"/>
    </source>
</evidence>
<accession>A0ABX7MRV2</accession>
<name>A0ABX7MRV2_9GAMM</name>
<dbReference type="InterPro" id="IPR035807">
    <property type="entry name" value="PDC_E1_N"/>
</dbReference>
<dbReference type="SUPFAM" id="SSF52518">
    <property type="entry name" value="Thiamin diphosphate-binding fold (THDP-binding)"/>
    <property type="match status" value="2"/>
</dbReference>
<dbReference type="InterPro" id="IPR041621">
    <property type="entry name" value="PDH_E1_M"/>
</dbReference>
<keyword evidence="6 9" id="KW-0786">Thiamine pyrophosphate</keyword>
<comment type="function">
    <text evidence="2 9">Component of the pyruvate dehydrogenase (PDH) complex, that catalyzes the overall conversion of pyruvate to acetyl-CoA and CO(2).</text>
</comment>
<evidence type="ECO:0000256" key="4">
    <source>
        <dbReference type="ARBA" id="ARBA00017172"/>
    </source>
</evidence>
<dbReference type="InterPro" id="IPR051157">
    <property type="entry name" value="PDH/Transketolase"/>
</dbReference>
<dbReference type="EMBL" id="CP071247">
    <property type="protein sequence ID" value="QSP95026.1"/>
    <property type="molecule type" value="Genomic_DNA"/>
</dbReference>
<evidence type="ECO:0000313" key="11">
    <source>
        <dbReference type="EMBL" id="QSP95026.1"/>
    </source>
</evidence>
<dbReference type="InterPro" id="IPR055152">
    <property type="entry name" value="Transketolase-like_C_2"/>
</dbReference>
<dbReference type="Pfam" id="PF17831">
    <property type="entry name" value="PDH_E1_M"/>
    <property type="match status" value="1"/>
</dbReference>
<evidence type="ECO:0000256" key="9">
    <source>
        <dbReference type="PIRNR" id="PIRNR000156"/>
    </source>
</evidence>
<dbReference type="CDD" id="cd02017">
    <property type="entry name" value="TPP_E1_EcPDC_like"/>
    <property type="match status" value="1"/>
</dbReference>
<dbReference type="PANTHER" id="PTHR43825">
    <property type="entry name" value="PYRUVATE DEHYDROGENASE E1 COMPONENT"/>
    <property type="match status" value="1"/>
</dbReference>
<dbReference type="Pfam" id="PF00456">
    <property type="entry name" value="Transketolase_N"/>
    <property type="match status" value="1"/>
</dbReference>
<dbReference type="PANTHER" id="PTHR43825:SF3">
    <property type="entry name" value="PYRUVATE DEHYDROGENASE E1 COMPONENT"/>
    <property type="match status" value="1"/>
</dbReference>
<dbReference type="InterPro" id="IPR001849">
    <property type="entry name" value="PH_domain"/>
</dbReference>
<organism evidence="11 12">
    <name type="scientific">Marinobacter salinisoli</name>
    <dbReference type="NCBI Taxonomy" id="2769486"/>
    <lineage>
        <taxon>Bacteria</taxon>
        <taxon>Pseudomonadati</taxon>
        <taxon>Pseudomonadota</taxon>
        <taxon>Gammaproteobacteria</taxon>
        <taxon>Pseudomonadales</taxon>
        <taxon>Marinobacteraceae</taxon>
        <taxon>Marinobacter</taxon>
    </lineage>
</organism>
<dbReference type="Gene3D" id="3.40.50.970">
    <property type="match status" value="2"/>
</dbReference>
<dbReference type="SUPFAM" id="SSF52922">
    <property type="entry name" value="TK C-terminal domain-like"/>
    <property type="match status" value="1"/>
</dbReference>
<evidence type="ECO:0000256" key="8">
    <source>
        <dbReference type="ARBA" id="ARBA00051231"/>
    </source>
</evidence>
<keyword evidence="7 9" id="KW-0670">Pyruvate</keyword>
<proteinExistence type="predicted"/>
<dbReference type="PIRSF" id="PIRSF000156">
    <property type="entry name" value="Pyruvate_dh_E1"/>
    <property type="match status" value="1"/>
</dbReference>
<comment type="catalytic activity">
    <reaction evidence="8 9">
        <text>N(6)-[(R)-lipoyl]-L-lysyl-[protein] + pyruvate + H(+) = N(6)-[(R)-S(8)-acetyldihydrolipoyl]-L-lysyl-[protein] + CO2</text>
        <dbReference type="Rhea" id="RHEA:19189"/>
        <dbReference type="Rhea" id="RHEA-COMP:10474"/>
        <dbReference type="Rhea" id="RHEA-COMP:10478"/>
        <dbReference type="ChEBI" id="CHEBI:15361"/>
        <dbReference type="ChEBI" id="CHEBI:15378"/>
        <dbReference type="ChEBI" id="CHEBI:16526"/>
        <dbReference type="ChEBI" id="CHEBI:83099"/>
        <dbReference type="ChEBI" id="CHEBI:83111"/>
        <dbReference type="EC" id="1.2.4.1"/>
    </reaction>
</comment>
<dbReference type="NCBIfam" id="TIGR00759">
    <property type="entry name" value="aceE"/>
    <property type="match status" value="1"/>
</dbReference>
<comment type="cofactor">
    <cofactor evidence="1 9">
        <name>thiamine diphosphate</name>
        <dbReference type="ChEBI" id="CHEBI:58937"/>
    </cofactor>
</comment>
<dbReference type="GO" id="GO:0004739">
    <property type="term" value="F:pyruvate dehydrogenase (acetyl-transferring) activity"/>
    <property type="evidence" value="ECO:0007669"/>
    <property type="project" value="UniProtKB-EC"/>
</dbReference>
<reference evidence="11 12" key="1">
    <citation type="submission" date="2021-03" db="EMBL/GenBank/DDBJ databases">
        <title>Genome sequencing of Marinobacter sp. LPB0319.</title>
        <authorList>
            <person name="Kim J."/>
        </authorList>
    </citation>
    <scope>NUCLEOTIDE SEQUENCE [LARGE SCALE GENOMIC DNA]</scope>
    <source>
        <strain evidence="11 12">LPB0319</strain>
    </source>
</reference>
<evidence type="ECO:0000256" key="2">
    <source>
        <dbReference type="ARBA" id="ARBA00003157"/>
    </source>
</evidence>
<dbReference type="RefSeq" id="WP_206644233.1">
    <property type="nucleotide sequence ID" value="NZ_CP071247.1"/>
</dbReference>
<dbReference type="Gene3D" id="3.40.50.920">
    <property type="match status" value="1"/>
</dbReference>
<dbReference type="InterPro" id="IPR009014">
    <property type="entry name" value="Transketo_C/PFOR_II"/>
</dbReference>
<gene>
    <name evidence="11" type="primary">aceE</name>
    <name evidence="11" type="ORF">LPB19_00960</name>
</gene>
<dbReference type="EC" id="1.2.4.1" evidence="3 9"/>
<evidence type="ECO:0000259" key="10">
    <source>
        <dbReference type="PROSITE" id="PS50003"/>
    </source>
</evidence>
<keyword evidence="5 9" id="KW-0560">Oxidoreductase</keyword>
<dbReference type="Proteomes" id="UP000663555">
    <property type="component" value="Chromosome"/>
</dbReference>
<evidence type="ECO:0000256" key="5">
    <source>
        <dbReference type="ARBA" id="ARBA00023002"/>
    </source>
</evidence>
<dbReference type="PROSITE" id="PS50003">
    <property type="entry name" value="PH_DOMAIN"/>
    <property type="match status" value="1"/>
</dbReference>
<dbReference type="Pfam" id="PF22613">
    <property type="entry name" value="Transketolase_C_1"/>
    <property type="match status" value="1"/>
</dbReference>
<protein>
    <recommendedName>
        <fullName evidence="4 9">Pyruvate dehydrogenase E1 component</fullName>
        <ecNumber evidence="3 9">1.2.4.1</ecNumber>
    </recommendedName>
</protein>
<sequence length="889" mass="100786">MYQDDDPIETSEWLDALESLIENEGVERAKFILERLSERASRDGTELPYSINTPFRNTIPVTQEARMPGDLFMERRIRSLIRWNAMAMVLRANQRPGELGGHVSSFSSAATLYDVGFNYFFRAGDDKRESDLVYFQGHSSPGIYARSFLEGRFEEEHLDKYREEVDGDGLSSYPHPWLMPDYWQFPTVSMGLGPIQAIYQAHVMKYLHSRELIDMGDRKVWCFVGDGECDEPETLGSISLAGRENLDNLIFVVNCNLQRLDGPVRGNGKIIQELEGIFRGAGWNVLKVVWGRMWDPLFEKDKDGLMQRVMDEVVDGDLQNFKSNGPAYTRKHFFGKYPELSKLVESLSDEDIGKLNRGGHDPYKIYAAYHKAVNDHGNRPTVILAHTIKGYGFGTAGEAQNTAHSLKKLDIEQLKAFRDRFGVPIKDEDLKQVPYYRPAPDSPEMVYMKKRRQELGGFYPKRRKDCQPLDAPPLDAFKALLEGSGDRKISTTMAFVRLLTALTKDKRIGKRVVPIVPDEARTFGMEGMFRQLGIYTSEGQKYVPEDRDQIMYYREDKEGQILEEGINEDGSMAAWMAAATSYSTNNFALIPFYIFYSMFGFQRVGDLAWASGDIQARGFLVGGTAGRTTLNGEGLQHQDGHSHVLAQTIPSCKSYDPAYGYELAVVVQHGIKEMFEENQNVFYYLTIENENYEQPAMPEGKKVEEGIIKGMYLLDSIETKGRKKTPRVQLLGAGSILNEVRAAAELLKEDFSVASDVWSVTSFNELARDGLHVERWNRLHPDDKPKTAFVTQCLEGQQGPVVSSTDYMKLLSEQIRAYIPKTYLTLGTDGYGRSDTREKLRNHFEVDRYHVAVTALAALARDGDVKEDVVLEAMRKYGIDRNKPNPVLS</sequence>
<evidence type="ECO:0000256" key="6">
    <source>
        <dbReference type="ARBA" id="ARBA00023052"/>
    </source>
</evidence>